<evidence type="ECO:0000313" key="4">
    <source>
        <dbReference type="Proteomes" id="UP000622580"/>
    </source>
</evidence>
<dbReference type="InterPro" id="IPR013096">
    <property type="entry name" value="Cupin_2"/>
</dbReference>
<dbReference type="AlphaFoldDB" id="A0A941HXR4"/>
<evidence type="ECO:0000256" key="1">
    <source>
        <dbReference type="SAM" id="SignalP"/>
    </source>
</evidence>
<comment type="caution">
    <text evidence="3">The sequence shown here is derived from an EMBL/GenBank/DDBJ whole genome shotgun (WGS) entry which is preliminary data.</text>
</comment>
<dbReference type="InterPro" id="IPR011051">
    <property type="entry name" value="RmlC_Cupin_sf"/>
</dbReference>
<protein>
    <submittedName>
        <fullName evidence="3">Cupin domain-containing protein</fullName>
    </submittedName>
</protein>
<proteinExistence type="predicted"/>
<dbReference type="RefSeq" id="WP_215341413.1">
    <property type="nucleotide sequence ID" value="NZ_JAGSGD010000001.1"/>
</dbReference>
<feature type="domain" description="Cupin type-2" evidence="2">
    <location>
        <begin position="57"/>
        <end position="124"/>
    </location>
</feature>
<evidence type="ECO:0000313" key="3">
    <source>
        <dbReference type="EMBL" id="MBR7620685.1"/>
    </source>
</evidence>
<dbReference type="Proteomes" id="UP000622580">
    <property type="component" value="Unassembled WGS sequence"/>
</dbReference>
<feature type="signal peptide" evidence="1">
    <location>
        <begin position="1"/>
        <end position="21"/>
    </location>
</feature>
<keyword evidence="4" id="KW-1185">Reference proteome</keyword>
<keyword evidence="1" id="KW-0732">Signal</keyword>
<accession>A0A941HXR4</accession>
<evidence type="ECO:0000259" key="2">
    <source>
        <dbReference type="Pfam" id="PF07883"/>
    </source>
</evidence>
<dbReference type="InterPro" id="IPR014710">
    <property type="entry name" value="RmlC-like_jellyroll"/>
</dbReference>
<organism evidence="3 4">
    <name type="scientific">Phenylobacterium glaciei</name>
    <dbReference type="NCBI Taxonomy" id="2803784"/>
    <lineage>
        <taxon>Bacteria</taxon>
        <taxon>Pseudomonadati</taxon>
        <taxon>Pseudomonadota</taxon>
        <taxon>Alphaproteobacteria</taxon>
        <taxon>Caulobacterales</taxon>
        <taxon>Caulobacteraceae</taxon>
        <taxon>Phenylobacterium</taxon>
    </lineage>
</organism>
<dbReference type="EMBL" id="JAGSGD010000001">
    <property type="protein sequence ID" value="MBR7620685.1"/>
    <property type="molecule type" value="Genomic_DNA"/>
</dbReference>
<gene>
    <name evidence="3" type="ORF">JKL49_14930</name>
</gene>
<name>A0A941HXR4_9CAUL</name>
<dbReference type="Pfam" id="PF07883">
    <property type="entry name" value="Cupin_2"/>
    <property type="match status" value="1"/>
</dbReference>
<dbReference type="CDD" id="cd02236">
    <property type="entry name" value="cupin_CV2614-like"/>
    <property type="match status" value="1"/>
</dbReference>
<dbReference type="Gene3D" id="2.60.120.10">
    <property type="entry name" value="Jelly Rolls"/>
    <property type="match status" value="1"/>
</dbReference>
<reference evidence="3" key="1">
    <citation type="submission" date="2021-04" db="EMBL/GenBank/DDBJ databases">
        <title>Draft genome assembly of strain Phenylobacterium sp. 20VBR1 using MiniION and Illumina platforms.</title>
        <authorList>
            <person name="Thomas F.A."/>
            <person name="Krishnan K.P."/>
            <person name="Sinha R.K."/>
        </authorList>
    </citation>
    <scope>NUCLEOTIDE SEQUENCE</scope>
    <source>
        <strain evidence="3">20VBR1</strain>
    </source>
</reference>
<sequence length="139" mass="14517">MKFLPLAAALVLIAAPAAAQAPPGSVAKPVGQFNTTMSGQPILLPQGPVQVTVTETSVPAGGLIAPHKHPFPRYAYIMEGALKVTNLDTGTVTMLKAGDFSVEALDQWHKAEPQDGKGAKLLVIDQTTPGIVNMIRKAP</sequence>
<dbReference type="SUPFAM" id="SSF51182">
    <property type="entry name" value="RmlC-like cupins"/>
    <property type="match status" value="1"/>
</dbReference>
<feature type="chain" id="PRO_5037414244" evidence="1">
    <location>
        <begin position="22"/>
        <end position="139"/>
    </location>
</feature>